<proteinExistence type="inferred from homology"/>
<name>A0A250I5W1_9BACT</name>
<keyword evidence="2" id="KW-0963">Cytoplasm</keyword>
<organism evidence="3 4">
    <name type="scientific">Melittangium boletus DSM 14713</name>
    <dbReference type="NCBI Taxonomy" id="1294270"/>
    <lineage>
        <taxon>Bacteria</taxon>
        <taxon>Pseudomonadati</taxon>
        <taxon>Myxococcota</taxon>
        <taxon>Myxococcia</taxon>
        <taxon>Myxococcales</taxon>
        <taxon>Cystobacterineae</taxon>
        <taxon>Archangiaceae</taxon>
        <taxon>Melittangium</taxon>
    </lineage>
</organism>
<evidence type="ECO:0000313" key="3">
    <source>
        <dbReference type="EMBL" id="ATB27234.1"/>
    </source>
</evidence>
<keyword evidence="4" id="KW-1185">Reference proteome</keyword>
<dbReference type="InterPro" id="IPR036822">
    <property type="entry name" value="CutC-like_dom_sf"/>
</dbReference>
<dbReference type="EMBL" id="CP022163">
    <property type="protein sequence ID" value="ATB27234.1"/>
    <property type="molecule type" value="Genomic_DNA"/>
</dbReference>
<comment type="similarity">
    <text evidence="1 2">Belongs to the CutC family.</text>
</comment>
<dbReference type="HAMAP" id="MF_00795">
    <property type="entry name" value="CutC"/>
    <property type="match status" value="1"/>
</dbReference>
<dbReference type="PANTHER" id="PTHR12598:SF0">
    <property type="entry name" value="COPPER HOMEOSTASIS PROTEIN CUTC HOMOLOG"/>
    <property type="match status" value="1"/>
</dbReference>
<evidence type="ECO:0000256" key="2">
    <source>
        <dbReference type="HAMAP-Rule" id="MF_00795"/>
    </source>
</evidence>
<gene>
    <name evidence="2" type="primary">cutC</name>
    <name evidence="3" type="ORF">MEBOL_000672</name>
</gene>
<dbReference type="KEGG" id="mbd:MEBOL_000672"/>
<evidence type="ECO:0000313" key="4">
    <source>
        <dbReference type="Proteomes" id="UP000217289"/>
    </source>
</evidence>
<reference evidence="3 4" key="1">
    <citation type="submission" date="2017-06" db="EMBL/GenBank/DDBJ databases">
        <authorList>
            <person name="Kim H.J."/>
            <person name="Triplett B.A."/>
        </authorList>
    </citation>
    <scope>NUCLEOTIDE SEQUENCE [LARGE SCALE GENOMIC DNA]</scope>
    <source>
        <strain evidence="3 4">DSM 14713</strain>
    </source>
</reference>
<sequence>MGDSDEPMPRALLEVCAFNLQSCLIAERAGAHRVELCDNPTEGGTTPSYGTLKRTRERVSLKLYSILRPRAGNYYYDEDELAILREDIRICRELGCDGISIGAQLRDGRIDKERMKRFVEWAGPMGVTCNRAFDATPDMFQALEDLIEVGCERILTSGQASGAPEAGKVLGQLVKAAGDRIIIMPGAGIRASNIGGLMEESGAREYHGSFRRPTANAMTHGNPNILDFGSVYLPDEQELASVLARMA</sequence>
<comment type="subcellular location">
    <subcellularLocation>
        <location evidence="2">Cytoplasm</location>
    </subcellularLocation>
</comment>
<dbReference type="GO" id="GO:0005737">
    <property type="term" value="C:cytoplasm"/>
    <property type="evidence" value="ECO:0007669"/>
    <property type="project" value="UniProtKB-SubCell"/>
</dbReference>
<dbReference type="Gene3D" id="3.20.20.380">
    <property type="entry name" value="Copper homeostasis (CutC) domain"/>
    <property type="match status" value="1"/>
</dbReference>
<dbReference type="Pfam" id="PF03932">
    <property type="entry name" value="CutC"/>
    <property type="match status" value="1"/>
</dbReference>
<dbReference type="GO" id="GO:0005507">
    <property type="term" value="F:copper ion binding"/>
    <property type="evidence" value="ECO:0007669"/>
    <property type="project" value="TreeGrafter"/>
</dbReference>
<dbReference type="InterPro" id="IPR005627">
    <property type="entry name" value="CutC-like"/>
</dbReference>
<dbReference type="AlphaFoldDB" id="A0A250I5W1"/>
<evidence type="ECO:0000256" key="1">
    <source>
        <dbReference type="ARBA" id="ARBA00007768"/>
    </source>
</evidence>
<protein>
    <recommendedName>
        <fullName evidence="2">PF03932 family protein CutC</fullName>
    </recommendedName>
</protein>
<dbReference type="SUPFAM" id="SSF110395">
    <property type="entry name" value="CutC-like"/>
    <property type="match status" value="1"/>
</dbReference>
<comment type="caution">
    <text evidence="2">Once thought to be involved in copper homeostasis, experiments in E.coli have shown this is not the case.</text>
</comment>
<accession>A0A250I5W1</accession>
<dbReference type="Proteomes" id="UP000217289">
    <property type="component" value="Chromosome"/>
</dbReference>
<dbReference type="PANTHER" id="PTHR12598">
    <property type="entry name" value="COPPER HOMEOSTASIS PROTEIN CUTC"/>
    <property type="match status" value="1"/>
</dbReference>